<dbReference type="PANTHER" id="PTHR47504">
    <property type="entry name" value="RIGHT ORIGIN-BINDING PROTEIN"/>
    <property type="match status" value="1"/>
</dbReference>
<dbReference type="PROSITE" id="PS01124">
    <property type="entry name" value="HTH_ARAC_FAMILY_2"/>
    <property type="match status" value="1"/>
</dbReference>
<keyword evidence="1" id="KW-0805">Transcription regulation</keyword>
<dbReference type="Gene3D" id="1.10.10.60">
    <property type="entry name" value="Homeodomain-like"/>
    <property type="match status" value="2"/>
</dbReference>
<dbReference type="InterPro" id="IPR011256">
    <property type="entry name" value="Reg_factor_effector_dom_sf"/>
</dbReference>
<dbReference type="GO" id="GO:0003700">
    <property type="term" value="F:DNA-binding transcription factor activity"/>
    <property type="evidence" value="ECO:0007669"/>
    <property type="project" value="InterPro"/>
</dbReference>
<dbReference type="Pfam" id="PF12833">
    <property type="entry name" value="HTH_18"/>
    <property type="match status" value="1"/>
</dbReference>
<dbReference type="SUPFAM" id="SSF55136">
    <property type="entry name" value="Probable bacterial effector-binding domain"/>
    <property type="match status" value="1"/>
</dbReference>
<dbReference type="InterPro" id="IPR029442">
    <property type="entry name" value="GyrI-like"/>
</dbReference>
<sequence>MALVESLQKAIEYMETHLLDDISIKDIAEQAHLSPYHFQRAFVILTDMTVGEYLRRRRLTKAAHELCNSRTKIIDLAYKYGYQTPESFTKAFHRQHQLTPSEARKGMGNLQSYNRLVIQVNVKGVEPMNYQLIERKAFQIVGVKEQLNCNGDIGPSRNIGLFWTQVGRDGTINRLLGLNNGQISGLIGATVDYSKEDNNIEYWIGTEHKGSTPDGLSSYEVSAEKWAIFEIVGPVVDVVPETWKKIYSEWFPSNDYQHSGAPSLEVYKSPDPTSPTAKTEIWVPVRHISE</sequence>
<accession>A0AB39HLP3</accession>
<feature type="domain" description="HTH araC/xylS-type" evidence="4">
    <location>
        <begin position="8"/>
        <end position="106"/>
    </location>
</feature>
<evidence type="ECO:0000256" key="3">
    <source>
        <dbReference type="ARBA" id="ARBA00023163"/>
    </source>
</evidence>
<gene>
    <name evidence="5" type="ORF">AB4Y30_09005</name>
</gene>
<organism evidence="5">
    <name type="scientific">Ornithinibacillus sp. 4-3</name>
    <dbReference type="NCBI Taxonomy" id="3231488"/>
    <lineage>
        <taxon>Bacteria</taxon>
        <taxon>Bacillati</taxon>
        <taxon>Bacillota</taxon>
        <taxon>Bacilli</taxon>
        <taxon>Bacillales</taxon>
        <taxon>Bacillaceae</taxon>
        <taxon>Ornithinibacillus</taxon>
    </lineage>
</organism>
<evidence type="ECO:0000313" key="5">
    <source>
        <dbReference type="EMBL" id="XDK31181.1"/>
    </source>
</evidence>
<dbReference type="InterPro" id="IPR010499">
    <property type="entry name" value="AraC_E-bd"/>
</dbReference>
<dbReference type="RefSeq" id="WP_368651909.1">
    <property type="nucleotide sequence ID" value="NZ_CP162599.1"/>
</dbReference>
<dbReference type="InterPro" id="IPR050959">
    <property type="entry name" value="MarA-like"/>
</dbReference>
<dbReference type="EMBL" id="CP162599">
    <property type="protein sequence ID" value="XDK31181.1"/>
    <property type="molecule type" value="Genomic_DNA"/>
</dbReference>
<dbReference type="SMART" id="SM00871">
    <property type="entry name" value="AraC_E_bind"/>
    <property type="match status" value="1"/>
</dbReference>
<dbReference type="SMART" id="SM00342">
    <property type="entry name" value="HTH_ARAC"/>
    <property type="match status" value="1"/>
</dbReference>
<dbReference type="Gene3D" id="3.20.80.10">
    <property type="entry name" value="Regulatory factor, effector binding domain"/>
    <property type="match status" value="1"/>
</dbReference>
<evidence type="ECO:0000256" key="2">
    <source>
        <dbReference type="ARBA" id="ARBA00023125"/>
    </source>
</evidence>
<dbReference type="Pfam" id="PF06445">
    <property type="entry name" value="GyrI-like"/>
    <property type="match status" value="1"/>
</dbReference>
<proteinExistence type="predicted"/>
<dbReference type="InterPro" id="IPR009057">
    <property type="entry name" value="Homeodomain-like_sf"/>
</dbReference>
<dbReference type="InterPro" id="IPR018060">
    <property type="entry name" value="HTH_AraC"/>
</dbReference>
<keyword evidence="2" id="KW-0238">DNA-binding</keyword>
<reference evidence="5" key="1">
    <citation type="submission" date="2024-07" db="EMBL/GenBank/DDBJ databases">
        <title>Halotolerant mesophilic bacterium Ornithinibacillus sp. 4-3, sp. nov., isolated from soil.</title>
        <authorList>
            <person name="Sidarenka A.V."/>
            <person name="Guliayeva D.E."/>
            <person name="Leanovich S.I."/>
            <person name="Hileuskaya K.S."/>
            <person name="Akhremchuk A.E."/>
            <person name="Sikolenko M.A."/>
            <person name="Valentovich L.N."/>
        </authorList>
    </citation>
    <scope>NUCLEOTIDE SEQUENCE</scope>
    <source>
        <strain evidence="5">4-3</strain>
    </source>
</reference>
<protein>
    <submittedName>
        <fullName evidence="5">GyrI-like domain-containing protein</fullName>
    </submittedName>
</protein>
<keyword evidence="3" id="KW-0804">Transcription</keyword>
<dbReference type="AlphaFoldDB" id="A0AB39HLP3"/>
<evidence type="ECO:0000256" key="1">
    <source>
        <dbReference type="ARBA" id="ARBA00023015"/>
    </source>
</evidence>
<dbReference type="GO" id="GO:0043565">
    <property type="term" value="F:sequence-specific DNA binding"/>
    <property type="evidence" value="ECO:0007669"/>
    <property type="project" value="InterPro"/>
</dbReference>
<name>A0AB39HLP3_9BACI</name>
<evidence type="ECO:0000259" key="4">
    <source>
        <dbReference type="PROSITE" id="PS01124"/>
    </source>
</evidence>
<dbReference type="SUPFAM" id="SSF46689">
    <property type="entry name" value="Homeodomain-like"/>
    <property type="match status" value="2"/>
</dbReference>
<dbReference type="PANTHER" id="PTHR47504:SF5">
    <property type="entry name" value="RIGHT ORIGIN-BINDING PROTEIN"/>
    <property type="match status" value="1"/>
</dbReference>